<dbReference type="SUPFAM" id="SSF81324">
    <property type="entry name" value="Voltage-gated potassium channels"/>
    <property type="match status" value="1"/>
</dbReference>
<name>A0A8J6NRF2_9BACT</name>
<dbReference type="Proteomes" id="UP000605201">
    <property type="component" value="Unassembled WGS sequence"/>
</dbReference>
<dbReference type="InterPro" id="IPR036721">
    <property type="entry name" value="RCK_C_sf"/>
</dbReference>
<dbReference type="GO" id="GO:0008324">
    <property type="term" value="F:monoatomic cation transmembrane transporter activity"/>
    <property type="evidence" value="ECO:0007669"/>
    <property type="project" value="InterPro"/>
</dbReference>
<dbReference type="InterPro" id="IPR003148">
    <property type="entry name" value="RCK_N"/>
</dbReference>
<dbReference type="AlphaFoldDB" id="A0A8J6NRF2"/>
<evidence type="ECO:0000313" key="6">
    <source>
        <dbReference type="Proteomes" id="UP000605201"/>
    </source>
</evidence>
<dbReference type="SUPFAM" id="SSF116726">
    <property type="entry name" value="TrkA C-terminal domain-like"/>
    <property type="match status" value="1"/>
</dbReference>
<dbReference type="GO" id="GO:0006813">
    <property type="term" value="P:potassium ion transport"/>
    <property type="evidence" value="ECO:0007669"/>
    <property type="project" value="InterPro"/>
</dbReference>
<keyword evidence="5" id="KW-0813">Transport</keyword>
<dbReference type="PROSITE" id="PS51201">
    <property type="entry name" value="RCK_N"/>
    <property type="match status" value="1"/>
</dbReference>
<keyword evidence="2" id="KW-0812">Transmembrane</keyword>
<dbReference type="InterPro" id="IPR036291">
    <property type="entry name" value="NAD(P)-bd_dom_sf"/>
</dbReference>
<sequence length="336" mass="36435">MGIRKRLSLMLVAIFCVIIVGSTGYYIIFGGKPKFIDCVYMTVISITSVGYGEILDVTGNVPAQLFTMFLITFGMGIILYGLSTMTASIIEGDLSGIWRRNKMEKRIKKLNNHYIVCGGGSSGGHVLEELTKNKESVVLIELDESIIEGHLASNEDLLYVHGDATDDNNLLTAGIANAAGIIISLPSDKDTLYTTMTARMLNAKLRIISKAVDYKLAFKLKTAGANNVVSPNFIGGLRMASEMIRPTVVDFLDSMLRSSQGQLRMHQIVVASNSNVAGKKIMESGLKDKFNLLVLGSKLPAQEIEFNPPATQILTAGMTLIVMGDVENIAAAKKTF</sequence>
<feature type="transmembrane region" description="Helical" evidence="2">
    <location>
        <begin position="65"/>
        <end position="90"/>
    </location>
</feature>
<dbReference type="GO" id="GO:0005886">
    <property type="term" value="C:plasma membrane"/>
    <property type="evidence" value="ECO:0007669"/>
    <property type="project" value="UniProtKB-SubCell"/>
</dbReference>
<dbReference type="PANTHER" id="PTHR43833">
    <property type="entry name" value="POTASSIUM CHANNEL PROTEIN 2-RELATED-RELATED"/>
    <property type="match status" value="1"/>
</dbReference>
<dbReference type="PROSITE" id="PS51202">
    <property type="entry name" value="RCK_C"/>
    <property type="match status" value="1"/>
</dbReference>
<proteinExistence type="predicted"/>
<keyword evidence="2" id="KW-1133">Transmembrane helix</keyword>
<reference evidence="5 6" key="1">
    <citation type="submission" date="2020-08" db="EMBL/GenBank/DDBJ databases">
        <title>Bridging the membrane lipid divide: bacteria of the FCB group superphylum have the potential to synthesize archaeal ether lipids.</title>
        <authorList>
            <person name="Villanueva L."/>
            <person name="Von Meijenfeldt F.A.B."/>
            <person name="Westbye A.B."/>
            <person name="Yadav S."/>
            <person name="Hopmans E.C."/>
            <person name="Dutilh B.E."/>
            <person name="Sinninghe Damste J.S."/>
        </authorList>
    </citation>
    <scope>NUCLEOTIDE SEQUENCE [LARGE SCALE GENOMIC DNA]</scope>
    <source>
        <strain evidence="5">NIOZ-UU17</strain>
    </source>
</reference>
<dbReference type="Pfam" id="PF02254">
    <property type="entry name" value="TrkA_N"/>
    <property type="match status" value="1"/>
</dbReference>
<dbReference type="InterPro" id="IPR050721">
    <property type="entry name" value="Trk_Ktr_HKT_K-transport"/>
</dbReference>
<protein>
    <submittedName>
        <fullName evidence="5">Potassium channel protein</fullName>
    </submittedName>
</protein>
<evidence type="ECO:0000259" key="4">
    <source>
        <dbReference type="PROSITE" id="PS51202"/>
    </source>
</evidence>
<dbReference type="EMBL" id="JACNIG010000211">
    <property type="protein sequence ID" value="MBC8432196.1"/>
    <property type="molecule type" value="Genomic_DNA"/>
</dbReference>
<keyword evidence="5" id="KW-0406">Ion transport</keyword>
<accession>A0A8J6NRF2</accession>
<evidence type="ECO:0000256" key="2">
    <source>
        <dbReference type="SAM" id="Phobius"/>
    </source>
</evidence>
<evidence type="ECO:0000313" key="5">
    <source>
        <dbReference type="EMBL" id="MBC8432196.1"/>
    </source>
</evidence>
<dbReference type="InterPro" id="IPR006037">
    <property type="entry name" value="RCK_C"/>
</dbReference>
<dbReference type="InterPro" id="IPR013099">
    <property type="entry name" value="K_chnl_dom"/>
</dbReference>
<keyword evidence="5" id="KW-0407">Ion channel</keyword>
<comment type="caution">
    <text evidence="5">The sequence shown here is derived from an EMBL/GenBank/DDBJ whole genome shotgun (WGS) entry which is preliminary data.</text>
</comment>
<evidence type="ECO:0000256" key="1">
    <source>
        <dbReference type="ARBA" id="ARBA00004651"/>
    </source>
</evidence>
<dbReference type="Pfam" id="PF02080">
    <property type="entry name" value="TrkA_C"/>
    <property type="match status" value="1"/>
</dbReference>
<dbReference type="Gene3D" id="3.30.70.1450">
    <property type="entry name" value="Regulator of K+ conductance, C-terminal domain"/>
    <property type="match status" value="1"/>
</dbReference>
<feature type="domain" description="RCK C-terminal" evidence="4">
    <location>
        <begin position="253"/>
        <end position="336"/>
    </location>
</feature>
<dbReference type="Gene3D" id="1.10.287.70">
    <property type="match status" value="1"/>
</dbReference>
<keyword evidence="2" id="KW-0472">Membrane</keyword>
<comment type="subcellular location">
    <subcellularLocation>
        <location evidence="1">Cell membrane</location>
        <topology evidence="1">Multi-pass membrane protein</topology>
    </subcellularLocation>
</comment>
<organism evidence="5 6">
    <name type="scientific">Candidatus Desulfatibia vada</name>
    <dbReference type="NCBI Taxonomy" id="2841696"/>
    <lineage>
        <taxon>Bacteria</taxon>
        <taxon>Pseudomonadati</taxon>
        <taxon>Thermodesulfobacteriota</taxon>
        <taxon>Desulfobacteria</taxon>
        <taxon>Desulfobacterales</taxon>
        <taxon>Desulfobacterales incertae sedis</taxon>
        <taxon>Candidatus Desulfatibia</taxon>
    </lineage>
</organism>
<feature type="domain" description="RCK N-terminal" evidence="3">
    <location>
        <begin position="111"/>
        <end position="230"/>
    </location>
</feature>
<evidence type="ECO:0000259" key="3">
    <source>
        <dbReference type="PROSITE" id="PS51201"/>
    </source>
</evidence>
<dbReference type="Pfam" id="PF07885">
    <property type="entry name" value="Ion_trans_2"/>
    <property type="match status" value="1"/>
</dbReference>
<dbReference type="SUPFAM" id="SSF51735">
    <property type="entry name" value="NAD(P)-binding Rossmann-fold domains"/>
    <property type="match status" value="1"/>
</dbReference>
<dbReference type="Gene3D" id="3.40.50.720">
    <property type="entry name" value="NAD(P)-binding Rossmann-like Domain"/>
    <property type="match status" value="1"/>
</dbReference>
<gene>
    <name evidence="5" type="ORF">H8D96_09775</name>
</gene>
<dbReference type="PANTHER" id="PTHR43833:SF9">
    <property type="entry name" value="POTASSIUM CHANNEL PROTEIN YUGO-RELATED"/>
    <property type="match status" value="1"/>
</dbReference>
<feature type="transmembrane region" description="Helical" evidence="2">
    <location>
        <begin position="7"/>
        <end position="28"/>
    </location>
</feature>